<name>A0ABM1R3F5_CAMSA</name>
<evidence type="ECO:0000313" key="2">
    <source>
        <dbReference type="RefSeq" id="XP_019093543.1"/>
    </source>
</evidence>
<organism evidence="1 2">
    <name type="scientific">Camelina sativa</name>
    <name type="common">False flax</name>
    <name type="synonym">Myagrum sativum</name>
    <dbReference type="NCBI Taxonomy" id="90675"/>
    <lineage>
        <taxon>Eukaryota</taxon>
        <taxon>Viridiplantae</taxon>
        <taxon>Streptophyta</taxon>
        <taxon>Embryophyta</taxon>
        <taxon>Tracheophyta</taxon>
        <taxon>Spermatophyta</taxon>
        <taxon>Magnoliopsida</taxon>
        <taxon>eudicotyledons</taxon>
        <taxon>Gunneridae</taxon>
        <taxon>Pentapetalae</taxon>
        <taxon>rosids</taxon>
        <taxon>malvids</taxon>
        <taxon>Brassicales</taxon>
        <taxon>Brassicaceae</taxon>
        <taxon>Camelineae</taxon>
        <taxon>Camelina</taxon>
    </lineage>
</organism>
<dbReference type="GeneID" id="104739864"/>
<protein>
    <submittedName>
        <fullName evidence="2">Uncharacterized protein LOC104739864</fullName>
    </submittedName>
</protein>
<reference evidence="1" key="1">
    <citation type="journal article" date="2014" name="Nat. Commun.">
        <title>The emerging biofuel crop Camelina sativa retains a highly undifferentiated hexaploid genome structure.</title>
        <authorList>
            <person name="Kagale S."/>
            <person name="Koh C."/>
            <person name="Nixon J."/>
            <person name="Bollina V."/>
            <person name="Clarke W.E."/>
            <person name="Tuteja R."/>
            <person name="Spillane C."/>
            <person name="Robinson S.J."/>
            <person name="Links M.G."/>
            <person name="Clarke C."/>
            <person name="Higgins E.E."/>
            <person name="Huebert T."/>
            <person name="Sharpe A.G."/>
            <person name="Parkin I.A."/>
        </authorList>
    </citation>
    <scope>NUCLEOTIDE SEQUENCE [LARGE SCALE GENOMIC DNA]</scope>
    <source>
        <strain evidence="1">cv. DH55</strain>
    </source>
</reference>
<sequence>MTLLVLITKLMPEYAEELSGSSTTEGNRIGSSNTRFWILSMENSAIYICGQLLPVPLCMVLHNPFKSPQRHMIPLVWRYLDHMLALSPRLGLLHHLVFRWRFQWVSATLFLLPQSSPTNSTRLSLSLSLLLHPRDEVGRYARVWRNDEEDSEQTLR</sequence>
<gene>
    <name evidence="2" type="primary">LOC104739864</name>
</gene>
<reference evidence="2" key="2">
    <citation type="submission" date="2025-08" db="UniProtKB">
        <authorList>
            <consortium name="RefSeq"/>
        </authorList>
    </citation>
    <scope>IDENTIFICATION</scope>
    <source>
        <tissue evidence="2">Leaf</tissue>
    </source>
</reference>
<evidence type="ECO:0000313" key="1">
    <source>
        <dbReference type="Proteomes" id="UP000694864"/>
    </source>
</evidence>
<proteinExistence type="predicted"/>
<dbReference type="Proteomes" id="UP000694864">
    <property type="component" value="Chromosome 2"/>
</dbReference>
<keyword evidence="1" id="KW-1185">Reference proteome</keyword>
<dbReference type="RefSeq" id="XP_019093543.1">
    <property type="nucleotide sequence ID" value="XM_019237998.1"/>
</dbReference>
<accession>A0ABM1R3F5</accession>